<protein>
    <submittedName>
        <fullName evidence="2">Uncharacterized protein</fullName>
    </submittedName>
</protein>
<sequence length="143" mass="16536">MNKTGYSWVIVRGILIGFIALIIAFPSQLFLPHSYSWGDLELQPKQTGWIKKKGRFNSGLKLGLSQKKEGRRMIDWKGYGIFPLAIAGIPRIRKTREDSLGMRWNLLKQTINATRQLLWNLSQALQKLMEKQWIEDIVPSPKK</sequence>
<organism evidence="2 3">
    <name type="scientific">Oscillatoria acuminata PCC 6304</name>
    <dbReference type="NCBI Taxonomy" id="56110"/>
    <lineage>
        <taxon>Bacteria</taxon>
        <taxon>Bacillati</taxon>
        <taxon>Cyanobacteriota</taxon>
        <taxon>Cyanophyceae</taxon>
        <taxon>Oscillatoriophycideae</taxon>
        <taxon>Oscillatoriales</taxon>
        <taxon>Oscillatoriaceae</taxon>
        <taxon>Oscillatoria</taxon>
    </lineage>
</organism>
<dbReference type="Proteomes" id="UP000010367">
    <property type="component" value="Chromosome"/>
</dbReference>
<keyword evidence="1" id="KW-0812">Transmembrane</keyword>
<dbReference type="HOGENOM" id="CLU_1804264_0_0_3"/>
<gene>
    <name evidence="2" type="ORF">Oscil6304_1524</name>
</gene>
<evidence type="ECO:0000313" key="3">
    <source>
        <dbReference type="Proteomes" id="UP000010367"/>
    </source>
</evidence>
<keyword evidence="1" id="KW-1133">Transmembrane helix</keyword>
<feature type="transmembrane region" description="Helical" evidence="1">
    <location>
        <begin position="6"/>
        <end position="25"/>
    </location>
</feature>
<dbReference type="AlphaFoldDB" id="K9TGT4"/>
<evidence type="ECO:0000313" key="2">
    <source>
        <dbReference type="EMBL" id="AFY81229.1"/>
    </source>
</evidence>
<keyword evidence="3" id="KW-1185">Reference proteome</keyword>
<keyword evidence="1" id="KW-0472">Membrane</keyword>
<proteinExistence type="predicted"/>
<reference evidence="2 3" key="1">
    <citation type="submission" date="2012-06" db="EMBL/GenBank/DDBJ databases">
        <title>Finished chromosome of genome of Oscillatoria acuminata PCC 6304.</title>
        <authorList>
            <consortium name="US DOE Joint Genome Institute"/>
            <person name="Gugger M."/>
            <person name="Coursin T."/>
            <person name="Rippka R."/>
            <person name="Tandeau De Marsac N."/>
            <person name="Huntemann M."/>
            <person name="Wei C.-L."/>
            <person name="Han J."/>
            <person name="Detter J.C."/>
            <person name="Han C."/>
            <person name="Tapia R."/>
            <person name="Davenport K."/>
            <person name="Daligault H."/>
            <person name="Erkkila T."/>
            <person name="Gu W."/>
            <person name="Munk A.C.C."/>
            <person name="Teshima H."/>
            <person name="Xu Y."/>
            <person name="Chain P."/>
            <person name="Chen A."/>
            <person name="Krypides N."/>
            <person name="Mavromatis K."/>
            <person name="Markowitz V."/>
            <person name="Szeto E."/>
            <person name="Ivanova N."/>
            <person name="Mikhailova N."/>
            <person name="Ovchinnikova G."/>
            <person name="Pagani I."/>
            <person name="Pati A."/>
            <person name="Goodwin L."/>
            <person name="Peters L."/>
            <person name="Pitluck S."/>
            <person name="Woyke T."/>
            <person name="Kerfeld C."/>
        </authorList>
    </citation>
    <scope>NUCLEOTIDE SEQUENCE [LARGE SCALE GENOMIC DNA]</scope>
    <source>
        <strain evidence="2 3">PCC 6304</strain>
    </source>
</reference>
<name>K9TGT4_9CYAN</name>
<dbReference type="EMBL" id="CP003607">
    <property type="protein sequence ID" value="AFY81229.1"/>
    <property type="molecule type" value="Genomic_DNA"/>
</dbReference>
<dbReference type="InParanoid" id="K9TGT4"/>
<dbReference type="KEGG" id="oac:Oscil6304_1524"/>
<accession>K9TGT4</accession>
<evidence type="ECO:0000256" key="1">
    <source>
        <dbReference type="SAM" id="Phobius"/>
    </source>
</evidence>